<protein>
    <recommendedName>
        <fullName evidence="6">DNA primase</fullName>
    </recommendedName>
</protein>
<dbReference type="InterPro" id="IPR015330">
    <property type="entry name" value="DNA_primase/pol_bifunc_N"/>
</dbReference>
<evidence type="ECO:0000259" key="2">
    <source>
        <dbReference type="SMART" id="SM00942"/>
    </source>
</evidence>
<dbReference type="InterPro" id="IPR051620">
    <property type="entry name" value="ORF904-like_C"/>
</dbReference>
<keyword evidence="5" id="KW-1185">Reference proteome</keyword>
<dbReference type="PANTHER" id="PTHR35372">
    <property type="entry name" value="ATP BINDING PROTEIN-RELATED"/>
    <property type="match status" value="1"/>
</dbReference>
<feature type="domain" description="Primase C-terminal 1" evidence="2">
    <location>
        <begin position="193"/>
        <end position="259"/>
    </location>
</feature>
<feature type="domain" description="DNA primase/polymerase bifunctional N-terminal" evidence="3">
    <location>
        <begin position="9"/>
        <end position="169"/>
    </location>
</feature>
<dbReference type="RefSeq" id="WP_071154655.1">
    <property type="nucleotide sequence ID" value="NZ_CP019401.1"/>
</dbReference>
<dbReference type="CDD" id="cd04859">
    <property type="entry name" value="Prim_Pol"/>
    <property type="match status" value="1"/>
</dbReference>
<accession>A0ABN4XIK9</accession>
<dbReference type="PANTHER" id="PTHR35372:SF2">
    <property type="entry name" value="SF3 HELICASE DOMAIN-CONTAINING PROTEIN"/>
    <property type="match status" value="1"/>
</dbReference>
<dbReference type="SUPFAM" id="SSF56747">
    <property type="entry name" value="Prim-pol domain"/>
    <property type="match status" value="1"/>
</dbReference>
<dbReference type="InterPro" id="IPR014820">
    <property type="entry name" value="PriCT_1"/>
</dbReference>
<organism evidence="4 5">
    <name type="scientific">Planococcus faecalis</name>
    <dbReference type="NCBI Taxonomy" id="1598147"/>
    <lineage>
        <taxon>Bacteria</taxon>
        <taxon>Bacillati</taxon>
        <taxon>Bacillota</taxon>
        <taxon>Bacilli</taxon>
        <taxon>Bacillales</taxon>
        <taxon>Caryophanaceae</taxon>
        <taxon>Planococcus</taxon>
    </lineage>
</organism>
<keyword evidence="1" id="KW-0378">Hydrolase</keyword>
<reference evidence="4 5" key="1">
    <citation type="submission" date="2017-01" db="EMBL/GenBank/DDBJ databases">
        <title>Planococcus faecalis genome complete sequence.</title>
        <authorList>
            <person name="Lee P.C."/>
        </authorList>
    </citation>
    <scope>NUCLEOTIDE SEQUENCE [LARGE SCALE GENOMIC DNA]</scope>
    <source>
        <strain evidence="4 5">AJ003</strain>
    </source>
</reference>
<proteinExistence type="predicted"/>
<dbReference type="Proteomes" id="UP000189661">
    <property type="component" value="Chromosome"/>
</dbReference>
<dbReference type="SMART" id="SM00942">
    <property type="entry name" value="PriCT_1"/>
    <property type="match status" value="1"/>
</dbReference>
<evidence type="ECO:0000256" key="1">
    <source>
        <dbReference type="ARBA" id="ARBA00022801"/>
    </source>
</evidence>
<name>A0ABN4XIK9_9BACL</name>
<sequence>MANKNLQIASAYASMLSFAVFPIVPASKAPLTKNGFKDASKDAAQISRWWASNSAAGIGIPTGEVSGIIVIDVDPRNGGDVSLERLTAEYGELPDTVHCLTGGGGDHFYFKYDGRVTKSSLVDYPGLDFQGNGKYVVAPPSVHPSGNSYEWEESSKPVITKLAPLPEWLIKLLKGTPKQRQATPVKQSASHWERVMNGLSEGEGRNPAAASLAGHLLRRYVDPDIVIAVLNMVNERNDPPLDPDELSTIINSIAGKEIERRKGAQHGQYQRT</sequence>
<dbReference type="Pfam" id="PF08708">
    <property type="entry name" value="PriCT_1"/>
    <property type="match status" value="1"/>
</dbReference>
<dbReference type="Pfam" id="PF09250">
    <property type="entry name" value="Prim-Pol"/>
    <property type="match status" value="1"/>
</dbReference>
<evidence type="ECO:0000313" key="4">
    <source>
        <dbReference type="EMBL" id="AQU78308.1"/>
    </source>
</evidence>
<dbReference type="EMBL" id="CP019401">
    <property type="protein sequence ID" value="AQU78308.1"/>
    <property type="molecule type" value="Genomic_DNA"/>
</dbReference>
<dbReference type="SMART" id="SM00943">
    <property type="entry name" value="Prim-Pol"/>
    <property type="match status" value="1"/>
</dbReference>
<evidence type="ECO:0000259" key="3">
    <source>
        <dbReference type="SMART" id="SM00943"/>
    </source>
</evidence>
<gene>
    <name evidence="4" type="ORF">AJGP001_02895</name>
</gene>
<evidence type="ECO:0008006" key="6">
    <source>
        <dbReference type="Google" id="ProtNLM"/>
    </source>
</evidence>
<evidence type="ECO:0000313" key="5">
    <source>
        <dbReference type="Proteomes" id="UP000189661"/>
    </source>
</evidence>